<dbReference type="AlphaFoldDB" id="A0AAD5NMH6"/>
<evidence type="ECO:0000313" key="1">
    <source>
        <dbReference type="EMBL" id="KAI9170340.1"/>
    </source>
</evidence>
<name>A0AAD5NMH6_ACENE</name>
<evidence type="ECO:0000313" key="2">
    <source>
        <dbReference type="Proteomes" id="UP001064489"/>
    </source>
</evidence>
<accession>A0AAD5NMH6</accession>
<organism evidence="1 2">
    <name type="scientific">Acer negundo</name>
    <name type="common">Box elder</name>
    <dbReference type="NCBI Taxonomy" id="4023"/>
    <lineage>
        <taxon>Eukaryota</taxon>
        <taxon>Viridiplantae</taxon>
        <taxon>Streptophyta</taxon>
        <taxon>Embryophyta</taxon>
        <taxon>Tracheophyta</taxon>
        <taxon>Spermatophyta</taxon>
        <taxon>Magnoliopsida</taxon>
        <taxon>eudicotyledons</taxon>
        <taxon>Gunneridae</taxon>
        <taxon>Pentapetalae</taxon>
        <taxon>rosids</taxon>
        <taxon>malvids</taxon>
        <taxon>Sapindales</taxon>
        <taxon>Sapindaceae</taxon>
        <taxon>Hippocastanoideae</taxon>
        <taxon>Acereae</taxon>
        <taxon>Acer</taxon>
    </lineage>
</organism>
<protein>
    <submittedName>
        <fullName evidence="1">Uncharacterized protein</fullName>
    </submittedName>
</protein>
<reference evidence="1" key="1">
    <citation type="journal article" date="2022" name="Plant J.">
        <title>Strategies of tolerance reflected in two North American maple genomes.</title>
        <authorList>
            <person name="McEvoy S.L."/>
            <person name="Sezen U.U."/>
            <person name="Trouern-Trend A."/>
            <person name="McMahon S.M."/>
            <person name="Schaberg P.G."/>
            <person name="Yang J."/>
            <person name="Wegrzyn J.L."/>
            <person name="Swenson N.G."/>
        </authorList>
    </citation>
    <scope>NUCLEOTIDE SEQUENCE</scope>
    <source>
        <strain evidence="1">91603</strain>
    </source>
</reference>
<reference evidence="1" key="2">
    <citation type="submission" date="2023-02" db="EMBL/GenBank/DDBJ databases">
        <authorList>
            <person name="Swenson N.G."/>
            <person name="Wegrzyn J.L."/>
            <person name="Mcevoy S.L."/>
        </authorList>
    </citation>
    <scope>NUCLEOTIDE SEQUENCE</scope>
    <source>
        <strain evidence="1">91603</strain>
        <tissue evidence="1">Leaf</tissue>
    </source>
</reference>
<sequence>MFTEGPKVCSRSTNLPYVILSKSSSSSSKHFLPATIFIMILKSSMEKKDFTSTFQTPSRLRLYKCLIMNLTSSARISEDIWRRFAEKISRAMNLQREFPSHAILQALRDETMNDARDCVAIAQTHVFYRPSLLGQHSSLDHEFMIHE</sequence>
<dbReference type="Proteomes" id="UP001064489">
    <property type="component" value="Chromosome 7"/>
</dbReference>
<comment type="caution">
    <text evidence="1">The sequence shown here is derived from an EMBL/GenBank/DDBJ whole genome shotgun (WGS) entry which is preliminary data.</text>
</comment>
<proteinExistence type="predicted"/>
<dbReference type="EMBL" id="JAJSOW010000104">
    <property type="protein sequence ID" value="KAI9170340.1"/>
    <property type="molecule type" value="Genomic_DNA"/>
</dbReference>
<keyword evidence="2" id="KW-1185">Reference proteome</keyword>
<gene>
    <name evidence="1" type="ORF">LWI28_026534</name>
</gene>